<dbReference type="Proteomes" id="UP001239169">
    <property type="component" value="Chromosome"/>
</dbReference>
<dbReference type="EMBL" id="CP124685">
    <property type="protein sequence ID" value="WGX76614.1"/>
    <property type="molecule type" value="Genomic_DNA"/>
</dbReference>
<sequence>MYIIADEDNLLGISCEPNSSDKKIESYNPVPGKFDIKGNKL</sequence>
<organism evidence="1 2">
    <name type="scientific">Paraclostridium bifermentans</name>
    <name type="common">Clostridium bifermentans</name>
    <dbReference type="NCBI Taxonomy" id="1490"/>
    <lineage>
        <taxon>Bacteria</taxon>
        <taxon>Bacillati</taxon>
        <taxon>Bacillota</taxon>
        <taxon>Clostridia</taxon>
        <taxon>Peptostreptococcales</taxon>
        <taxon>Peptostreptococcaceae</taxon>
        <taxon>Paraclostridium</taxon>
    </lineage>
</organism>
<evidence type="ECO:0000313" key="1">
    <source>
        <dbReference type="EMBL" id="WGX76614.1"/>
    </source>
</evidence>
<keyword evidence="2" id="KW-1185">Reference proteome</keyword>
<protein>
    <submittedName>
        <fullName evidence="1">Uncharacterized protein</fullName>
    </submittedName>
</protein>
<name>A0ABY8R4X8_PARBF</name>
<gene>
    <name evidence="1" type="ORF">QJS64_05655</name>
</gene>
<evidence type="ECO:0000313" key="2">
    <source>
        <dbReference type="Proteomes" id="UP001239169"/>
    </source>
</evidence>
<reference evidence="1 2" key="1">
    <citation type="submission" date="2023-04" db="EMBL/GenBank/DDBJ databases">
        <title>Bacteria Genome Submission.</title>
        <authorList>
            <person name="Isaac P."/>
        </authorList>
    </citation>
    <scope>NUCLEOTIDE SEQUENCE [LARGE SCALE GENOMIC DNA]</scope>
    <source>
        <strain evidence="1 2">SampleS7P1</strain>
    </source>
</reference>
<proteinExistence type="predicted"/>
<accession>A0ABY8R4X8</accession>